<protein>
    <submittedName>
        <fullName evidence="1">Uncharacterized protein</fullName>
    </submittedName>
</protein>
<sequence>MEQLYLLLTGWFLNYRGPDLFQNTVWSADLVCRVRLYKQSNKVPDPG</sequence>
<dbReference type="EMBL" id="FMZO01000012">
    <property type="protein sequence ID" value="SDD72867.1"/>
    <property type="molecule type" value="Genomic_DNA"/>
</dbReference>
<keyword evidence="2" id="KW-1185">Reference proteome</keyword>
<name>A0A1G6X6D5_NIADE</name>
<gene>
    <name evidence="1" type="ORF">SAMN04487894_112126</name>
</gene>
<reference evidence="2" key="1">
    <citation type="submission" date="2016-10" db="EMBL/GenBank/DDBJ databases">
        <authorList>
            <person name="Varghese N."/>
            <person name="Submissions S."/>
        </authorList>
    </citation>
    <scope>NUCLEOTIDE SEQUENCE [LARGE SCALE GENOMIC DNA]</scope>
    <source>
        <strain evidence="2">DSM 25811 / CCM 8410 / LMG 26954 / E90</strain>
    </source>
</reference>
<organism evidence="1 2">
    <name type="scientific">Niabella drilacis (strain DSM 25811 / CCM 8410 / CCUG 62505 / LMG 26954 / E90)</name>
    <dbReference type="NCBI Taxonomy" id="1285928"/>
    <lineage>
        <taxon>Bacteria</taxon>
        <taxon>Pseudomonadati</taxon>
        <taxon>Bacteroidota</taxon>
        <taxon>Chitinophagia</taxon>
        <taxon>Chitinophagales</taxon>
        <taxon>Chitinophagaceae</taxon>
        <taxon>Niabella</taxon>
    </lineage>
</organism>
<evidence type="ECO:0000313" key="2">
    <source>
        <dbReference type="Proteomes" id="UP000198757"/>
    </source>
</evidence>
<dbReference type="Proteomes" id="UP000198757">
    <property type="component" value="Unassembled WGS sequence"/>
</dbReference>
<evidence type="ECO:0000313" key="1">
    <source>
        <dbReference type="EMBL" id="SDD72867.1"/>
    </source>
</evidence>
<accession>A0A1G6X6D5</accession>
<proteinExistence type="predicted"/>
<dbReference type="AlphaFoldDB" id="A0A1G6X6D5"/>